<sequence>MSKKIILKDFYQIESVVFISDIDFSFSDKNFLKSLEPSLEELIDGEKFLFNNYYEFESKVNKHFKLKDEVPKKYKKPKRVVKKFKKHRRQYFGYINKNGDHILRIHLLKPHKKHEYDDESWKEYMFFSSSTQFYLINLTQRKFIYKVVGLDENGNPEELNTY</sequence>
<evidence type="ECO:0000313" key="1">
    <source>
        <dbReference type="EMBL" id="RBA29446.1"/>
    </source>
</evidence>
<dbReference type="EMBL" id="QLST01000002">
    <property type="protein sequence ID" value="RBA29446.1"/>
    <property type="molecule type" value="Genomic_DNA"/>
</dbReference>
<comment type="caution">
    <text evidence="1">The sequence shown here is derived from an EMBL/GenBank/DDBJ whole genome shotgun (WGS) entry which is preliminary data.</text>
</comment>
<protein>
    <submittedName>
        <fullName evidence="1">Uncharacterized protein</fullName>
    </submittedName>
</protein>
<accession>A0A365P4D0</accession>
<organism evidence="1 2">
    <name type="scientific">Flavobacterium tibetense</name>
    <dbReference type="NCBI Taxonomy" id="2233533"/>
    <lineage>
        <taxon>Bacteria</taxon>
        <taxon>Pseudomonadati</taxon>
        <taxon>Bacteroidota</taxon>
        <taxon>Flavobacteriia</taxon>
        <taxon>Flavobacteriales</taxon>
        <taxon>Flavobacteriaceae</taxon>
        <taxon>Flavobacterium</taxon>
    </lineage>
</organism>
<name>A0A365P4D0_9FLAO</name>
<dbReference type="AlphaFoldDB" id="A0A365P4D0"/>
<proteinExistence type="predicted"/>
<dbReference type="Proteomes" id="UP000253319">
    <property type="component" value="Unassembled WGS sequence"/>
</dbReference>
<gene>
    <name evidence="1" type="ORF">DPN68_02025</name>
</gene>
<keyword evidence="2" id="KW-1185">Reference proteome</keyword>
<reference evidence="1 2" key="1">
    <citation type="submission" date="2018-06" db="EMBL/GenBank/DDBJ databases">
        <title>Flavobacterium tibetense sp. nov., isolated from a wetland YonghuCo on Tibetan Plateau.</title>
        <authorList>
            <person name="Xing P."/>
            <person name="Phurbu D."/>
            <person name="Lu H."/>
        </authorList>
    </citation>
    <scope>NUCLEOTIDE SEQUENCE [LARGE SCALE GENOMIC DNA]</scope>
    <source>
        <strain evidence="1 2">YH5</strain>
    </source>
</reference>
<evidence type="ECO:0000313" key="2">
    <source>
        <dbReference type="Proteomes" id="UP000253319"/>
    </source>
</evidence>